<name>A0AAW0RBK5_9PEZI</name>
<evidence type="ECO:0000313" key="2">
    <source>
        <dbReference type="EMBL" id="KAK8132297.1"/>
    </source>
</evidence>
<organism evidence="2 3">
    <name type="scientific">Apiospora kogelbergensis</name>
    <dbReference type="NCBI Taxonomy" id="1337665"/>
    <lineage>
        <taxon>Eukaryota</taxon>
        <taxon>Fungi</taxon>
        <taxon>Dikarya</taxon>
        <taxon>Ascomycota</taxon>
        <taxon>Pezizomycotina</taxon>
        <taxon>Sordariomycetes</taxon>
        <taxon>Xylariomycetidae</taxon>
        <taxon>Amphisphaeriales</taxon>
        <taxon>Apiosporaceae</taxon>
        <taxon>Apiospora</taxon>
    </lineage>
</organism>
<dbReference type="AlphaFoldDB" id="A0AAW0RBK5"/>
<evidence type="ECO:0000256" key="1">
    <source>
        <dbReference type="SAM" id="MobiDB-lite"/>
    </source>
</evidence>
<feature type="region of interest" description="Disordered" evidence="1">
    <location>
        <begin position="217"/>
        <end position="245"/>
    </location>
</feature>
<proteinExistence type="predicted"/>
<dbReference type="Proteomes" id="UP001392437">
    <property type="component" value="Unassembled WGS sequence"/>
</dbReference>
<reference evidence="2 3" key="1">
    <citation type="submission" date="2023-01" db="EMBL/GenBank/DDBJ databases">
        <title>Analysis of 21 Apiospora genomes using comparative genomics revels a genus with tremendous synthesis potential of carbohydrate active enzymes and secondary metabolites.</title>
        <authorList>
            <person name="Sorensen T."/>
        </authorList>
    </citation>
    <scope>NUCLEOTIDE SEQUENCE [LARGE SCALE GENOMIC DNA]</scope>
    <source>
        <strain evidence="2 3">CBS 117206</strain>
    </source>
</reference>
<comment type="caution">
    <text evidence="2">The sequence shown here is derived from an EMBL/GenBank/DDBJ whole genome shotgun (WGS) entry which is preliminary data.</text>
</comment>
<gene>
    <name evidence="2" type="ORF">PG999_000470</name>
</gene>
<dbReference type="EMBL" id="JAQQWP010000001">
    <property type="protein sequence ID" value="KAK8132297.1"/>
    <property type="molecule type" value="Genomic_DNA"/>
</dbReference>
<sequence length="300" mass="33588">MNFEYTHTEGGPTDPHEVAVIKAGYKWVRTNTVVATRPGEFKPDLPIDRLNQHKHSGPNTHLIVEGDISFEMERDPYLEAKFKHRKRPPVTVGGALDAADPDARKEFPALAGHRYKATSTSGCSFVEGHLLLSPVTAERFMDRGTLRAIPPFSLDDDAGETVWPHQEEIQDLLRTAKWYPCGVSGLENDLKPQMMWDDDPVDADVDEQYTILRSGRRVPKLQPKGEEGNAADGAKTPKRGGRGTDALHKASATTAQAKKMLAAWFKNEWKDYSENSHRNPLTFNMPTCIATTTRRRLKSQ</sequence>
<evidence type="ECO:0000313" key="3">
    <source>
        <dbReference type="Proteomes" id="UP001392437"/>
    </source>
</evidence>
<accession>A0AAW0RBK5</accession>
<keyword evidence="3" id="KW-1185">Reference proteome</keyword>
<protein>
    <submittedName>
        <fullName evidence="2">Uncharacterized protein</fullName>
    </submittedName>
</protein>